<name>A0A6N8DST3_RHOAC</name>
<evidence type="ECO:0000313" key="2">
    <source>
        <dbReference type="Proteomes" id="UP000439113"/>
    </source>
</evidence>
<evidence type="ECO:0000313" key="1">
    <source>
        <dbReference type="EMBL" id="MTV31894.1"/>
    </source>
</evidence>
<dbReference type="RefSeq" id="WP_155446569.1">
    <property type="nucleotide sequence ID" value="NZ_JAOQNR010000015.1"/>
</dbReference>
<organism evidence="1 2">
    <name type="scientific">Rhodoblastus acidophilus</name>
    <name type="common">Rhodopseudomonas acidophila</name>
    <dbReference type="NCBI Taxonomy" id="1074"/>
    <lineage>
        <taxon>Bacteria</taxon>
        <taxon>Pseudomonadati</taxon>
        <taxon>Pseudomonadota</taxon>
        <taxon>Alphaproteobacteria</taxon>
        <taxon>Hyphomicrobiales</taxon>
        <taxon>Rhodoblastaceae</taxon>
        <taxon>Rhodoblastus</taxon>
    </lineage>
</organism>
<gene>
    <name evidence="1" type="ORF">GJ654_12950</name>
</gene>
<comment type="caution">
    <text evidence="1">The sequence shown here is derived from an EMBL/GenBank/DDBJ whole genome shotgun (WGS) entry which is preliminary data.</text>
</comment>
<reference evidence="1 2" key="1">
    <citation type="submission" date="2019-11" db="EMBL/GenBank/DDBJ databases">
        <title>Whole-genome sequence of a Rhodoblastus acidophilus DSM 142.</title>
        <authorList>
            <person name="Kyndt J.A."/>
            <person name="Meyer T.E."/>
        </authorList>
    </citation>
    <scope>NUCLEOTIDE SEQUENCE [LARGE SCALE GENOMIC DNA]</scope>
    <source>
        <strain evidence="1 2">DSM 142</strain>
    </source>
</reference>
<dbReference type="OrthoDB" id="8038234at2"/>
<proteinExistence type="predicted"/>
<protein>
    <submittedName>
        <fullName evidence="1">Uncharacterized protein</fullName>
    </submittedName>
</protein>
<dbReference type="Proteomes" id="UP000439113">
    <property type="component" value="Unassembled WGS sequence"/>
</dbReference>
<dbReference type="EMBL" id="WNKS01000011">
    <property type="protein sequence ID" value="MTV31894.1"/>
    <property type="molecule type" value="Genomic_DNA"/>
</dbReference>
<sequence length="177" mass="18881">MSAGKPEGIFQLLTASTLRRLLDVMQDSCAEAEDDPFAAKDGPEIVLSAGAGRKVGKHLIFQADAAIAAPDWLVLCETRAATGKEGAVFGLAARLAGAADPTEFARRACALFWGEAPAPENFGAMTREDFFSAALSAPEILARRWRFALLPLDGELSAVFGPEGFDELNPPRFIVED</sequence>
<dbReference type="AlphaFoldDB" id="A0A6N8DST3"/>
<accession>A0A6N8DST3</accession>